<evidence type="ECO:0000313" key="2">
    <source>
        <dbReference type="Proteomes" id="UP000291084"/>
    </source>
</evidence>
<dbReference type="Proteomes" id="UP000291084">
    <property type="component" value="Chromosome 4"/>
</dbReference>
<gene>
    <name evidence="1" type="primary">Vigan.04G140200</name>
    <name evidence="1" type="ORF">VIGAN_04140200</name>
</gene>
<sequence>MPQLPLCFLKFTSDKCCYFHWLFNVSLAIRNFQNAQLMNLFHFFQPCRGPYWITFRRVNNHRTRYMQKQGNAHF</sequence>
<reference evidence="1 2" key="1">
    <citation type="journal article" date="2015" name="Sci. Rep.">
        <title>The power of single molecule real-time sequencing technology in the de novo assembly of a eukaryotic genome.</title>
        <authorList>
            <person name="Sakai H."/>
            <person name="Naito K."/>
            <person name="Ogiso-Tanaka E."/>
            <person name="Takahashi Y."/>
            <person name="Iseki K."/>
            <person name="Muto C."/>
            <person name="Satou K."/>
            <person name="Teruya K."/>
            <person name="Shiroma A."/>
            <person name="Shimoji M."/>
            <person name="Hirano T."/>
            <person name="Itoh T."/>
            <person name="Kaga A."/>
            <person name="Tomooka N."/>
        </authorList>
    </citation>
    <scope>NUCLEOTIDE SEQUENCE [LARGE SCALE GENOMIC DNA]</scope>
    <source>
        <strain evidence="2">cv. Shumari</strain>
    </source>
</reference>
<evidence type="ECO:0000313" key="1">
    <source>
        <dbReference type="EMBL" id="BAT84123.1"/>
    </source>
</evidence>
<accession>A0A0S3RU34</accession>
<name>A0A0S3RU34_PHAAN</name>
<proteinExistence type="predicted"/>
<dbReference type="EMBL" id="AP015037">
    <property type="protein sequence ID" value="BAT84123.1"/>
    <property type="molecule type" value="Genomic_DNA"/>
</dbReference>
<organism evidence="1 2">
    <name type="scientific">Vigna angularis var. angularis</name>
    <dbReference type="NCBI Taxonomy" id="157739"/>
    <lineage>
        <taxon>Eukaryota</taxon>
        <taxon>Viridiplantae</taxon>
        <taxon>Streptophyta</taxon>
        <taxon>Embryophyta</taxon>
        <taxon>Tracheophyta</taxon>
        <taxon>Spermatophyta</taxon>
        <taxon>Magnoliopsida</taxon>
        <taxon>eudicotyledons</taxon>
        <taxon>Gunneridae</taxon>
        <taxon>Pentapetalae</taxon>
        <taxon>rosids</taxon>
        <taxon>fabids</taxon>
        <taxon>Fabales</taxon>
        <taxon>Fabaceae</taxon>
        <taxon>Papilionoideae</taxon>
        <taxon>50 kb inversion clade</taxon>
        <taxon>NPAAA clade</taxon>
        <taxon>indigoferoid/millettioid clade</taxon>
        <taxon>Phaseoleae</taxon>
        <taxon>Vigna</taxon>
    </lineage>
</organism>
<protein>
    <submittedName>
        <fullName evidence="1">Uncharacterized protein</fullName>
    </submittedName>
</protein>
<keyword evidence="2" id="KW-1185">Reference proteome</keyword>
<dbReference type="AlphaFoldDB" id="A0A0S3RU34"/>